<keyword evidence="2 7" id="KW-0813">Transport</keyword>
<evidence type="ECO:0000256" key="6">
    <source>
        <dbReference type="ARBA" id="ARBA00023136"/>
    </source>
</evidence>
<dbReference type="Pfam" id="PF00528">
    <property type="entry name" value="BPD_transp_1"/>
    <property type="match status" value="1"/>
</dbReference>
<proteinExistence type="inferred from homology"/>
<evidence type="ECO:0000259" key="9">
    <source>
        <dbReference type="PROSITE" id="PS50928"/>
    </source>
</evidence>
<dbReference type="AlphaFoldDB" id="A0A6J4IS77"/>
<dbReference type="InterPro" id="IPR000515">
    <property type="entry name" value="MetI-like"/>
</dbReference>
<evidence type="ECO:0000256" key="3">
    <source>
        <dbReference type="ARBA" id="ARBA00022475"/>
    </source>
</evidence>
<dbReference type="CDD" id="cd06261">
    <property type="entry name" value="TM_PBP2"/>
    <property type="match status" value="1"/>
</dbReference>
<feature type="transmembrane region" description="Helical" evidence="7">
    <location>
        <begin position="145"/>
        <end position="165"/>
    </location>
</feature>
<dbReference type="GO" id="GO:0005886">
    <property type="term" value="C:plasma membrane"/>
    <property type="evidence" value="ECO:0007669"/>
    <property type="project" value="UniProtKB-SubCell"/>
</dbReference>
<keyword evidence="6 7" id="KW-0472">Membrane</keyword>
<dbReference type="PANTHER" id="PTHR43386">
    <property type="entry name" value="OLIGOPEPTIDE TRANSPORT SYSTEM PERMEASE PROTEIN APPC"/>
    <property type="match status" value="1"/>
</dbReference>
<feature type="transmembrane region" description="Helical" evidence="7">
    <location>
        <begin position="112"/>
        <end position="138"/>
    </location>
</feature>
<dbReference type="PROSITE" id="PS50928">
    <property type="entry name" value="ABC_TM1"/>
    <property type="match status" value="1"/>
</dbReference>
<dbReference type="InterPro" id="IPR035906">
    <property type="entry name" value="MetI-like_sf"/>
</dbReference>
<keyword evidence="5 7" id="KW-1133">Transmembrane helix</keyword>
<gene>
    <name evidence="10" type="ORF">AVDCRST_MAG10-2585</name>
</gene>
<keyword evidence="4 7" id="KW-0812">Transmembrane</keyword>
<comment type="subcellular location">
    <subcellularLocation>
        <location evidence="1 7">Cell membrane</location>
        <topology evidence="1 7">Multi-pass membrane protein</topology>
    </subcellularLocation>
</comment>
<feature type="domain" description="ABC transmembrane type-1" evidence="9">
    <location>
        <begin position="114"/>
        <end position="300"/>
    </location>
</feature>
<evidence type="ECO:0000256" key="8">
    <source>
        <dbReference type="SAM" id="MobiDB-lite"/>
    </source>
</evidence>
<dbReference type="Pfam" id="PF12911">
    <property type="entry name" value="OppC_N"/>
    <property type="match status" value="1"/>
</dbReference>
<dbReference type="PANTHER" id="PTHR43386:SF1">
    <property type="entry name" value="D,D-DIPEPTIDE TRANSPORT SYSTEM PERMEASE PROTEIN DDPC-RELATED"/>
    <property type="match status" value="1"/>
</dbReference>
<feature type="transmembrane region" description="Helical" evidence="7">
    <location>
        <begin position="171"/>
        <end position="192"/>
    </location>
</feature>
<keyword evidence="3" id="KW-1003">Cell membrane</keyword>
<dbReference type="EMBL" id="CADCTB010000159">
    <property type="protein sequence ID" value="CAA9257790.1"/>
    <property type="molecule type" value="Genomic_DNA"/>
</dbReference>
<evidence type="ECO:0000256" key="5">
    <source>
        <dbReference type="ARBA" id="ARBA00022989"/>
    </source>
</evidence>
<evidence type="ECO:0000256" key="1">
    <source>
        <dbReference type="ARBA" id="ARBA00004651"/>
    </source>
</evidence>
<comment type="similarity">
    <text evidence="7">Belongs to the binding-protein-dependent transport system permease family.</text>
</comment>
<accession>A0A6J4IS77</accession>
<protein>
    <submittedName>
        <fullName evidence="10">ABC transporter, permease protein 2 (Cluster 5, nickel/peptides/opines)</fullName>
    </submittedName>
</protein>
<evidence type="ECO:0000256" key="2">
    <source>
        <dbReference type="ARBA" id="ARBA00022448"/>
    </source>
</evidence>
<feature type="transmembrane region" description="Helical" evidence="7">
    <location>
        <begin position="278"/>
        <end position="299"/>
    </location>
</feature>
<dbReference type="InterPro" id="IPR050366">
    <property type="entry name" value="BP-dependent_transpt_permease"/>
</dbReference>
<dbReference type="InterPro" id="IPR025966">
    <property type="entry name" value="OppC_N"/>
</dbReference>
<evidence type="ECO:0000256" key="7">
    <source>
        <dbReference type="RuleBase" id="RU363032"/>
    </source>
</evidence>
<organism evidence="10">
    <name type="scientific">uncultured Acidimicrobiales bacterium</name>
    <dbReference type="NCBI Taxonomy" id="310071"/>
    <lineage>
        <taxon>Bacteria</taxon>
        <taxon>Bacillati</taxon>
        <taxon>Actinomycetota</taxon>
        <taxon>Acidimicrobiia</taxon>
        <taxon>Acidimicrobiales</taxon>
        <taxon>environmental samples</taxon>
    </lineage>
</organism>
<feature type="region of interest" description="Disordered" evidence="8">
    <location>
        <begin position="1"/>
        <end position="22"/>
    </location>
</feature>
<sequence length="313" mass="32700">MTMGVEPDRPTPPPAEAASPLGAFPAPAAGAQWRLVARRFRRRTLAMAGLAALAVLALSAVFAPLLSPYEVSPTLNSDVLSQSRQSPSLRHPFGTDELGRDQLTRVLHGGRISLLIGLSVAMASSLIGTTVGAIAGYFGGWVDQVLMRLVDLLLVLPGTALLMIAQRGLGGSLPVIILILGFLFWRTVARIVRGVFLSLKQQEFVEAARASGASSARIIVSEMLPSAVGPICVHLTLASGAAILAESALSFLGFGIQPPAVSWGNMLAQSRGAVGTELAYLVYAPGVAILITVLAVNFVGNGLRDALDPHTRA</sequence>
<dbReference type="Gene3D" id="1.10.3720.10">
    <property type="entry name" value="MetI-like"/>
    <property type="match status" value="1"/>
</dbReference>
<dbReference type="SUPFAM" id="SSF161098">
    <property type="entry name" value="MetI-like"/>
    <property type="match status" value="1"/>
</dbReference>
<feature type="transmembrane region" description="Helical" evidence="7">
    <location>
        <begin position="44"/>
        <end position="66"/>
    </location>
</feature>
<evidence type="ECO:0000313" key="10">
    <source>
        <dbReference type="EMBL" id="CAA9257790.1"/>
    </source>
</evidence>
<name>A0A6J4IS77_9ACTN</name>
<reference evidence="10" key="1">
    <citation type="submission" date="2020-02" db="EMBL/GenBank/DDBJ databases">
        <authorList>
            <person name="Meier V. D."/>
        </authorList>
    </citation>
    <scope>NUCLEOTIDE SEQUENCE</scope>
    <source>
        <strain evidence="10">AVDCRST_MAG10</strain>
    </source>
</reference>
<evidence type="ECO:0000256" key="4">
    <source>
        <dbReference type="ARBA" id="ARBA00022692"/>
    </source>
</evidence>
<dbReference type="GO" id="GO:0055085">
    <property type="term" value="P:transmembrane transport"/>
    <property type="evidence" value="ECO:0007669"/>
    <property type="project" value="InterPro"/>
</dbReference>